<reference evidence="1 2" key="1">
    <citation type="journal article" date="2021" name="Microbiol. Resour. Announc.">
        <title>Genome Sequences of Bacteriophages cd2, cd3, and cd4, which Specifically Target Carnobacterium divergens.</title>
        <authorList>
            <person name="Zhang P."/>
            <person name="Britton A.P."/>
            <person name="Visser K.A."/>
            <person name="Welke C.A."/>
            <person name="Wassink H."/>
            <person name="Prins E."/>
            <person name="Yang X."/>
            <person name="Martin-Visscher L.A."/>
        </authorList>
    </citation>
    <scope>NUCLEOTIDE SEQUENCE [LARGE SCALE GENOMIC DNA]</scope>
    <source>
        <strain evidence="2">cd2</strain>
    </source>
</reference>
<dbReference type="Proteomes" id="UP000827445">
    <property type="component" value="Segment"/>
</dbReference>
<evidence type="ECO:0000313" key="2">
    <source>
        <dbReference type="Proteomes" id="UP000827445"/>
    </source>
</evidence>
<evidence type="ECO:0000313" key="1">
    <source>
        <dbReference type="EMBL" id="QXP45197.1"/>
    </source>
</evidence>
<protein>
    <submittedName>
        <fullName evidence="1">Uncharacterized protein</fullName>
    </submittedName>
</protein>
<keyword evidence="2" id="KW-1185">Reference proteome</keyword>
<sequence length="197" mass="22600">MNLYKLIVDKDTGKSDSQRYMFRLLKEVARVKLPAEIRYEFAEDFLKLYKELYGTNIGGKMAEMLSSYVLQDDTTSPAPSIHAGSPKLEYAFPSFKEVSTGGRWVTGVDGRKVLDKYMYIQTDISDMYTVIDDGKRPEELADIRVSVEQLDMPQRSKDWYMAHKFGGYSSPELSEIYGVTESYIRRIIRGVTAKLEI</sequence>
<organism evidence="1 2">
    <name type="scientific">Carnobacterium phage cd2</name>
    <dbReference type="NCBI Taxonomy" id="2849244"/>
    <lineage>
        <taxon>Viruses</taxon>
        <taxon>Duplodnaviria</taxon>
        <taxon>Heunggongvirae</taxon>
        <taxon>Uroviricota</taxon>
        <taxon>Caudoviricetes</taxon>
        <taxon>Carnodivirus</taxon>
        <taxon>Carnodivirus cd2-like</taxon>
    </lineage>
</organism>
<gene>
    <name evidence="1" type="ORF">cd2_071</name>
</gene>
<name>A0AAE7SRK1_9CAUD</name>
<accession>A0AAE7SRK1</accession>
<dbReference type="EMBL" id="MZ398135">
    <property type="protein sequence ID" value="QXP45197.1"/>
    <property type="molecule type" value="Genomic_DNA"/>
</dbReference>
<proteinExistence type="predicted"/>